<keyword evidence="1" id="KW-0732">Signal</keyword>
<name>A0A6I2UGG6_9FIRM</name>
<feature type="chain" id="PRO_5038445146" evidence="1">
    <location>
        <begin position="23"/>
        <end position="120"/>
    </location>
</feature>
<protein>
    <submittedName>
        <fullName evidence="2">Uncharacterized protein</fullName>
    </submittedName>
</protein>
<sequence length="120" mass="13218">MFKKIIAGVALGAALVMGGQVAYINQAEAVDVYAGEQTKFDIKQVYYIDTDTLSQNNNGTIIRVKAKCVQDGQNMGYSSYEFVKNNGEWYGCEDGNKASKNPVKSVKVYQIIFNACLNNL</sequence>
<dbReference type="RefSeq" id="WP_154407998.1">
    <property type="nucleotide sequence ID" value="NZ_VUNR01000036.1"/>
</dbReference>
<reference evidence="2 3" key="1">
    <citation type="submission" date="2019-08" db="EMBL/GenBank/DDBJ databases">
        <title>In-depth cultivation of the pig gut microbiome towards novel bacterial diversity and tailored functional studies.</title>
        <authorList>
            <person name="Wylensek D."/>
            <person name="Hitch T.C.A."/>
            <person name="Clavel T."/>
        </authorList>
    </citation>
    <scope>NUCLEOTIDE SEQUENCE [LARGE SCALE GENOMIC DNA]</scope>
    <source>
        <strain evidence="2 3">WCA-693-APC-5D-A</strain>
    </source>
</reference>
<organism evidence="2 3">
    <name type="scientific">Anaerovibrio slackiae</name>
    <dbReference type="NCBI Taxonomy" id="2652309"/>
    <lineage>
        <taxon>Bacteria</taxon>
        <taxon>Bacillati</taxon>
        <taxon>Bacillota</taxon>
        <taxon>Negativicutes</taxon>
        <taxon>Selenomonadales</taxon>
        <taxon>Selenomonadaceae</taxon>
        <taxon>Anaerovibrio</taxon>
    </lineage>
</organism>
<proteinExistence type="predicted"/>
<accession>A0A6I2UGG6</accession>
<dbReference type="EMBL" id="VUNR01000036">
    <property type="protein sequence ID" value="MSU09837.1"/>
    <property type="molecule type" value="Genomic_DNA"/>
</dbReference>
<dbReference type="GeneID" id="96779789"/>
<evidence type="ECO:0000256" key="1">
    <source>
        <dbReference type="SAM" id="SignalP"/>
    </source>
</evidence>
<gene>
    <name evidence="2" type="ORF">FYJ84_12730</name>
</gene>
<dbReference type="Proteomes" id="UP000433181">
    <property type="component" value="Unassembled WGS sequence"/>
</dbReference>
<comment type="caution">
    <text evidence="2">The sequence shown here is derived from an EMBL/GenBank/DDBJ whole genome shotgun (WGS) entry which is preliminary data.</text>
</comment>
<keyword evidence="3" id="KW-1185">Reference proteome</keyword>
<evidence type="ECO:0000313" key="3">
    <source>
        <dbReference type="Proteomes" id="UP000433181"/>
    </source>
</evidence>
<feature type="signal peptide" evidence="1">
    <location>
        <begin position="1"/>
        <end position="22"/>
    </location>
</feature>
<dbReference type="AlphaFoldDB" id="A0A6I2UGG6"/>
<evidence type="ECO:0000313" key="2">
    <source>
        <dbReference type="EMBL" id="MSU09837.1"/>
    </source>
</evidence>